<accession>A0A1Q3CEV5</accession>
<dbReference type="AlphaFoldDB" id="A0A1Q3CEV5"/>
<comment type="caution">
    <text evidence="3">The sequence shown here is derived from an EMBL/GenBank/DDBJ whole genome shotgun (WGS) entry which is preliminary data.</text>
</comment>
<feature type="domain" description="Transposase (putative) gypsy type" evidence="2">
    <location>
        <begin position="69"/>
        <end position="134"/>
    </location>
</feature>
<evidence type="ECO:0000313" key="3">
    <source>
        <dbReference type="EMBL" id="GAV78735.1"/>
    </source>
</evidence>
<feature type="region of interest" description="Disordered" evidence="1">
    <location>
        <begin position="247"/>
        <end position="273"/>
    </location>
</feature>
<dbReference type="EMBL" id="BDDD01001852">
    <property type="protein sequence ID" value="GAV78735.1"/>
    <property type="molecule type" value="Genomic_DNA"/>
</dbReference>
<name>A0A1Q3CEV5_CEPFO</name>
<dbReference type="Proteomes" id="UP000187406">
    <property type="component" value="Unassembled WGS sequence"/>
</dbReference>
<dbReference type="PANTHER" id="PTHR31099">
    <property type="entry name" value="OS06G0165300 PROTEIN"/>
    <property type="match status" value="1"/>
</dbReference>
<gene>
    <name evidence="3" type="ORF">CFOL_v3_22200</name>
</gene>
<feature type="compositionally biased region" description="Basic and acidic residues" evidence="1">
    <location>
        <begin position="252"/>
        <end position="270"/>
    </location>
</feature>
<protein>
    <submittedName>
        <fullName evidence="3">Transposase_28 domain-containing protein</fullName>
    </submittedName>
</protein>
<dbReference type="Pfam" id="PF04195">
    <property type="entry name" value="Transposase_28"/>
    <property type="match status" value="1"/>
</dbReference>
<dbReference type="InParanoid" id="A0A1Q3CEV5"/>
<keyword evidence="4" id="KW-1185">Reference proteome</keyword>
<reference evidence="4" key="1">
    <citation type="submission" date="2016-04" db="EMBL/GenBank/DDBJ databases">
        <title>Cephalotus genome sequencing.</title>
        <authorList>
            <person name="Fukushima K."/>
            <person name="Hasebe M."/>
            <person name="Fang X."/>
        </authorList>
    </citation>
    <scope>NUCLEOTIDE SEQUENCE [LARGE SCALE GENOMIC DNA]</scope>
    <source>
        <strain evidence="4">cv. St1</strain>
    </source>
</reference>
<evidence type="ECO:0000313" key="4">
    <source>
        <dbReference type="Proteomes" id="UP000187406"/>
    </source>
</evidence>
<organism evidence="3 4">
    <name type="scientific">Cephalotus follicularis</name>
    <name type="common">Albany pitcher plant</name>
    <dbReference type="NCBI Taxonomy" id="3775"/>
    <lineage>
        <taxon>Eukaryota</taxon>
        <taxon>Viridiplantae</taxon>
        <taxon>Streptophyta</taxon>
        <taxon>Embryophyta</taxon>
        <taxon>Tracheophyta</taxon>
        <taxon>Spermatophyta</taxon>
        <taxon>Magnoliopsida</taxon>
        <taxon>eudicotyledons</taxon>
        <taxon>Gunneridae</taxon>
        <taxon>Pentapetalae</taxon>
        <taxon>rosids</taxon>
        <taxon>fabids</taxon>
        <taxon>Oxalidales</taxon>
        <taxon>Cephalotaceae</taxon>
        <taxon>Cephalotus</taxon>
    </lineage>
</organism>
<sequence>MDEVSDVAATGVAFTEAGVQVSKTLFDISVLSRDKVSALAKKYCFPRGLICSLPQDPNEATESKPDLFVVFMDALEHGLRLPIPSFALAILRHFKIHLSLLQAQSWAFIIGFLVKCLEIKATATVRLFKEFHALAASPGKRGHYFKSRPGLTKKLLVDPTKSVKGWRGRYFLVKNLPGFAPCQWSNSLDIQCLNKRSVLTDAKKVDMAKLSALEREGVNHTIFEDRLRRVGLSMSSGRRYHLDDEEEIPTGIEREGVQNSREEPEARPVAEGESCIKPSSSPLLTFYFWYSFNLVLHTFD</sequence>
<dbReference type="STRING" id="3775.A0A1Q3CEV5"/>
<proteinExistence type="predicted"/>
<evidence type="ECO:0000259" key="2">
    <source>
        <dbReference type="Pfam" id="PF04195"/>
    </source>
</evidence>
<dbReference type="InterPro" id="IPR007321">
    <property type="entry name" value="Transposase_28"/>
</dbReference>
<dbReference type="PANTHER" id="PTHR31099:SF28">
    <property type="entry name" value="F5J5.12"/>
    <property type="match status" value="1"/>
</dbReference>
<evidence type="ECO:0000256" key="1">
    <source>
        <dbReference type="SAM" id="MobiDB-lite"/>
    </source>
</evidence>